<dbReference type="Gene3D" id="2.70.150.10">
    <property type="entry name" value="Calcium-transporting ATPase, cytoplasmic transduction domain A"/>
    <property type="match status" value="1"/>
</dbReference>
<comment type="caution">
    <text evidence="9">The sequence shown here is derived from an EMBL/GenBank/DDBJ whole genome shotgun (WGS) entry which is preliminary data.</text>
</comment>
<dbReference type="Gene3D" id="3.40.1110.10">
    <property type="entry name" value="Calcium-transporting ATPase, cytoplasmic domain N"/>
    <property type="match status" value="1"/>
</dbReference>
<keyword evidence="5 6" id="KW-0472">Membrane</keyword>
<feature type="compositionally biased region" description="Low complexity" evidence="7">
    <location>
        <begin position="135"/>
        <end position="147"/>
    </location>
</feature>
<keyword evidence="4 6" id="KW-1133">Transmembrane helix</keyword>
<dbReference type="InterPro" id="IPR036412">
    <property type="entry name" value="HAD-like_sf"/>
</dbReference>
<dbReference type="AlphaFoldDB" id="A0A2S9QR56"/>
<feature type="transmembrane region" description="Helical" evidence="6">
    <location>
        <begin position="263"/>
        <end position="282"/>
    </location>
</feature>
<evidence type="ECO:0000256" key="1">
    <source>
        <dbReference type="ARBA" id="ARBA00004651"/>
    </source>
</evidence>
<feature type="transmembrane region" description="Helical" evidence="6">
    <location>
        <begin position="592"/>
        <end position="611"/>
    </location>
</feature>
<dbReference type="Proteomes" id="UP000238650">
    <property type="component" value="Unassembled WGS sequence"/>
</dbReference>
<dbReference type="InterPro" id="IPR008250">
    <property type="entry name" value="ATPase_P-typ_transduc_dom_A_sf"/>
</dbReference>
<dbReference type="NCBIfam" id="TIGR01525">
    <property type="entry name" value="ATPase-IB_hvy"/>
    <property type="match status" value="1"/>
</dbReference>
<dbReference type="InterPro" id="IPR001757">
    <property type="entry name" value="P_typ_ATPase"/>
</dbReference>
<dbReference type="GO" id="GO:0005524">
    <property type="term" value="F:ATP binding"/>
    <property type="evidence" value="ECO:0007669"/>
    <property type="project" value="UniProtKB-UniRule"/>
</dbReference>
<accession>A0A2S9QR56</accession>
<evidence type="ECO:0000256" key="4">
    <source>
        <dbReference type="ARBA" id="ARBA00022989"/>
    </source>
</evidence>
<dbReference type="Pfam" id="PF00122">
    <property type="entry name" value="E1-E2_ATPase"/>
    <property type="match status" value="1"/>
</dbReference>
<dbReference type="EMBL" id="MWZD01000013">
    <property type="protein sequence ID" value="PRI12052.1"/>
    <property type="molecule type" value="Genomic_DNA"/>
</dbReference>
<protein>
    <submittedName>
        <fullName evidence="9">Heavy metal translocating P-type ATPase</fullName>
    </submittedName>
</protein>
<evidence type="ECO:0000256" key="5">
    <source>
        <dbReference type="ARBA" id="ARBA00023136"/>
    </source>
</evidence>
<dbReference type="InterPro" id="IPR027256">
    <property type="entry name" value="P-typ_ATPase_IB"/>
</dbReference>
<proteinExistence type="inferred from homology"/>
<dbReference type="InterPro" id="IPR023298">
    <property type="entry name" value="ATPase_P-typ_TM_dom_sf"/>
</dbReference>
<evidence type="ECO:0000313" key="9">
    <source>
        <dbReference type="EMBL" id="PRI12052.1"/>
    </source>
</evidence>
<feature type="domain" description="P-type ATPase A" evidence="8">
    <location>
        <begin position="160"/>
        <end position="247"/>
    </location>
</feature>
<dbReference type="SUPFAM" id="SSF56784">
    <property type="entry name" value="HAD-like"/>
    <property type="match status" value="1"/>
</dbReference>
<evidence type="ECO:0000256" key="2">
    <source>
        <dbReference type="ARBA" id="ARBA00006024"/>
    </source>
</evidence>
<evidence type="ECO:0000313" key="10">
    <source>
        <dbReference type="Proteomes" id="UP000238650"/>
    </source>
</evidence>
<dbReference type="PRINTS" id="PR00119">
    <property type="entry name" value="CATATPASE"/>
</dbReference>
<dbReference type="InterPro" id="IPR023299">
    <property type="entry name" value="ATPase_P-typ_cyto_dom_N"/>
</dbReference>
<reference evidence="9 10" key="1">
    <citation type="journal article" date="2017" name="New Microbes New Infect">
        <title>Genome sequence of 'Leucobacter massiliensis' sp. nov. isolated from human pharynx after travel to the 2014 Hajj.</title>
        <authorList>
            <person name="Leangapichart T."/>
            <person name="Gautret P."/>
            <person name="Nguyen T.T."/>
            <person name="Armstrong N."/>
            <person name="Rolain J.M."/>
        </authorList>
    </citation>
    <scope>NUCLEOTIDE SEQUENCE [LARGE SCALE GENOMIC DNA]</scope>
    <source>
        <strain evidence="9 10">122RC15</strain>
    </source>
</reference>
<dbReference type="PANTHER" id="PTHR48085:SF5">
    <property type="entry name" value="CADMIUM_ZINC-TRANSPORTING ATPASE HMA4-RELATED"/>
    <property type="match status" value="1"/>
</dbReference>
<feature type="region of interest" description="Disordered" evidence="7">
    <location>
        <begin position="132"/>
        <end position="160"/>
    </location>
</feature>
<name>A0A2S9QR56_9MICO</name>
<dbReference type="GO" id="GO:0046872">
    <property type="term" value="F:metal ion binding"/>
    <property type="evidence" value="ECO:0007669"/>
    <property type="project" value="UniProtKB-KW"/>
</dbReference>
<evidence type="ECO:0000256" key="7">
    <source>
        <dbReference type="SAM" id="MobiDB-lite"/>
    </source>
</evidence>
<dbReference type="RefSeq" id="WP_105804360.1">
    <property type="nucleotide sequence ID" value="NZ_MWZD01000013.1"/>
</dbReference>
<evidence type="ECO:0000256" key="3">
    <source>
        <dbReference type="ARBA" id="ARBA00022692"/>
    </source>
</evidence>
<comment type="similarity">
    <text evidence="2 6">Belongs to the cation transport ATPase (P-type) (TC 3.A.3) family. Type IB subfamily.</text>
</comment>
<keyword evidence="6" id="KW-0547">Nucleotide-binding</keyword>
<dbReference type="Pfam" id="PF00702">
    <property type="entry name" value="Hydrolase"/>
    <property type="match status" value="1"/>
</dbReference>
<keyword evidence="6" id="KW-0479">Metal-binding</keyword>
<evidence type="ECO:0000259" key="8">
    <source>
        <dbReference type="Pfam" id="PF00122"/>
    </source>
</evidence>
<dbReference type="GO" id="GO:0005886">
    <property type="term" value="C:plasma membrane"/>
    <property type="evidence" value="ECO:0007669"/>
    <property type="project" value="UniProtKB-SubCell"/>
</dbReference>
<dbReference type="InterPro" id="IPR023214">
    <property type="entry name" value="HAD_sf"/>
</dbReference>
<dbReference type="NCBIfam" id="TIGR01494">
    <property type="entry name" value="ATPase_P-type"/>
    <property type="match status" value="2"/>
</dbReference>
<organism evidence="9 10">
    <name type="scientific">Leucobacter massiliensis</name>
    <dbReference type="NCBI Taxonomy" id="1686285"/>
    <lineage>
        <taxon>Bacteria</taxon>
        <taxon>Bacillati</taxon>
        <taxon>Actinomycetota</taxon>
        <taxon>Actinomycetes</taxon>
        <taxon>Micrococcales</taxon>
        <taxon>Microbacteriaceae</taxon>
        <taxon>Leucobacter</taxon>
    </lineage>
</organism>
<keyword evidence="6" id="KW-1003">Cell membrane</keyword>
<dbReference type="OrthoDB" id="7059309at2"/>
<keyword evidence="6" id="KW-0067">ATP-binding</keyword>
<dbReference type="InterPro" id="IPR018303">
    <property type="entry name" value="ATPase_P-typ_P_site"/>
</dbReference>
<gene>
    <name evidence="9" type="ORF">B4915_03020</name>
</gene>
<dbReference type="PROSITE" id="PS00154">
    <property type="entry name" value="ATPASE_E1_E2"/>
    <property type="match status" value="1"/>
</dbReference>
<comment type="subcellular location">
    <subcellularLocation>
        <location evidence="1">Cell membrane</location>
        <topology evidence="1">Multi-pass membrane protein</topology>
    </subcellularLocation>
</comment>
<feature type="transmembrane region" description="Helical" evidence="6">
    <location>
        <begin position="617"/>
        <end position="635"/>
    </location>
</feature>
<dbReference type="InterPro" id="IPR059000">
    <property type="entry name" value="ATPase_P-type_domA"/>
</dbReference>
<sequence>MKRVRTVVSSYPLVLASLLVGAAGLVLLAASAPVLASWLVGLYALGVAAWEAIGMIRELLRGRGGLDVLAVTAIVAAVLVGEPWAALVVVLMLTGGAALEDYAEHRSKRELTALLHRAPQLATRLAGTAVAGRSAAGDPRADPAAGAGTEGTGSPAEPMTEDVPVEAVRVGDPLLVRPGALVPVDAVLVSERAVFDESSLTGESLPVERAVGERVPSGAVNGASAVTVRATAVAADSEFQQIVRLVEQAAGSRARVVRLADRYALPFTVLALAIAGIAWAVSGEAVRFAEVLVVATPCPLLIAAPVAFLGGMSRAARFGLIVKGGGTLEQLSRVRSAAFDKTGTLTSGRPSLERILPASGFAEAEVLRLAASAEVYSSHALAGSVVAAARELGYRLQEVTQAAEQATNGVTATLADGRTVRVGKPSWLRGFAPGLDPVALRPGELAIYVAVDESPAGAIVMRDRVREEAVSSLDELRRLGIERTVMVTGDVAATAEPIAAGLGIAEVHAECRPADKVRIVSGIQPRPLIMVGDGLNDAPVLAAADIGFAMGARGATAASESADIVNRFDSLAGLPRAVRIGRDTVRIALQSIWLGILISVVLMLIAAFGFLPALLGAWLQELVDLIAILGALRAVGPRSERRQREGR</sequence>
<evidence type="ECO:0000256" key="6">
    <source>
        <dbReference type="RuleBase" id="RU362081"/>
    </source>
</evidence>
<dbReference type="SUPFAM" id="SSF81665">
    <property type="entry name" value="Calcium ATPase, transmembrane domain M"/>
    <property type="match status" value="1"/>
</dbReference>
<dbReference type="GO" id="GO:0015086">
    <property type="term" value="F:cadmium ion transmembrane transporter activity"/>
    <property type="evidence" value="ECO:0007669"/>
    <property type="project" value="TreeGrafter"/>
</dbReference>
<dbReference type="GO" id="GO:0019829">
    <property type="term" value="F:ATPase-coupled monoatomic cation transmembrane transporter activity"/>
    <property type="evidence" value="ECO:0007669"/>
    <property type="project" value="InterPro"/>
</dbReference>
<dbReference type="PANTHER" id="PTHR48085">
    <property type="entry name" value="CADMIUM/ZINC-TRANSPORTING ATPASE HMA2-RELATED"/>
    <property type="match status" value="1"/>
</dbReference>
<keyword evidence="10" id="KW-1185">Reference proteome</keyword>
<dbReference type="GO" id="GO:0016887">
    <property type="term" value="F:ATP hydrolysis activity"/>
    <property type="evidence" value="ECO:0007669"/>
    <property type="project" value="InterPro"/>
</dbReference>
<keyword evidence="3 6" id="KW-0812">Transmembrane</keyword>
<dbReference type="SUPFAM" id="SSF81653">
    <property type="entry name" value="Calcium ATPase, transduction domain A"/>
    <property type="match status" value="1"/>
</dbReference>
<dbReference type="Gene3D" id="3.40.50.1000">
    <property type="entry name" value="HAD superfamily/HAD-like"/>
    <property type="match status" value="1"/>
</dbReference>
<feature type="transmembrane region" description="Helical" evidence="6">
    <location>
        <begin position="288"/>
        <end position="309"/>
    </location>
</feature>
<dbReference type="InterPro" id="IPR051014">
    <property type="entry name" value="Cation_Transport_ATPase_IB"/>
</dbReference>